<reference evidence="14" key="1">
    <citation type="submission" date="2020-05" db="UniProtKB">
        <authorList>
            <consortium name="EnsemblMetazoa"/>
        </authorList>
    </citation>
    <scope>IDENTIFICATION</scope>
    <source>
        <strain evidence="14">TTRI</strain>
    </source>
</reference>
<proteinExistence type="inferred from homology"/>
<evidence type="ECO:0000256" key="1">
    <source>
        <dbReference type="ARBA" id="ARBA00001971"/>
    </source>
</evidence>
<keyword evidence="6 12" id="KW-0479">Metal-binding</keyword>
<dbReference type="Proteomes" id="UP000078200">
    <property type="component" value="Unassembled WGS sequence"/>
</dbReference>
<dbReference type="Pfam" id="PF00067">
    <property type="entry name" value="p450"/>
    <property type="match status" value="1"/>
</dbReference>
<dbReference type="PANTHER" id="PTHR24291">
    <property type="entry name" value="CYTOCHROME P450 FAMILY 4"/>
    <property type="match status" value="1"/>
</dbReference>
<keyword evidence="15" id="KW-1185">Reference proteome</keyword>
<dbReference type="AlphaFoldDB" id="A0A1A9UU77"/>
<keyword evidence="5 12" id="KW-0349">Heme</keyword>
<dbReference type="PROSITE" id="PS00086">
    <property type="entry name" value="CYTOCHROME_P450"/>
    <property type="match status" value="1"/>
</dbReference>
<sequence length="507" mass="57939">MLGLIILSLFAALIIWDYFYKKERDDILRKSNVTGPKTFPIIGNALEMRNVTTENVFECSLERKRKYGKIHRLWSFNQLSVIIMDVKYIEGVLSSQQIIKKSSFYDILVDWLGRGLVTSAGKKWHTRRRIITPTFHFKILEQFVEIFDQQATVLVKKMCNKADGKTPINIYPEISLAALDIITETAMGVKVSAQENPNIEYVRALAHVCKIIGKRFITPTQRLNWLFRLTARGDYLKLHDNINVLHKFTDEVIQRRRDALEEALRDGTYEKSSTVEDVATKKRMALLDVLLLSSVNGSPLSNEDIREEVVTFMFAGHDTTTSAMSFILYLISRYPLVQAKLIAEIQNVLGNDNNKSLTYNNLQELKYMECVIKEALRLYPPVASIGRQVTEDIVIEDLNIPAGANVSVPFYLVLRDPDYYDEPDIFKPERFNSPVGKKINPFAFTPFSAGPRNCIGKKFAMLEMKSTVSKMLRHFELLPLGPEVRTASHIITLSVTGIHLGLKPREW</sequence>
<dbReference type="PRINTS" id="PR00463">
    <property type="entry name" value="EP450I"/>
</dbReference>
<dbReference type="STRING" id="7395.A0A1A9UU77"/>
<dbReference type="InterPro" id="IPR036396">
    <property type="entry name" value="Cyt_P450_sf"/>
</dbReference>
<keyword evidence="7" id="KW-0256">Endoplasmic reticulum</keyword>
<dbReference type="InterPro" id="IPR001128">
    <property type="entry name" value="Cyt_P450"/>
</dbReference>
<evidence type="ECO:0008006" key="16">
    <source>
        <dbReference type="Google" id="ProtNLM"/>
    </source>
</evidence>
<evidence type="ECO:0000256" key="11">
    <source>
        <dbReference type="ARBA" id="ARBA00023033"/>
    </source>
</evidence>
<evidence type="ECO:0000313" key="14">
    <source>
        <dbReference type="EnsemblMetazoa" id="GAUT015389-PA"/>
    </source>
</evidence>
<evidence type="ECO:0000256" key="4">
    <source>
        <dbReference type="ARBA" id="ARBA00010617"/>
    </source>
</evidence>
<name>A0A1A9UU77_GLOAU</name>
<evidence type="ECO:0000256" key="8">
    <source>
        <dbReference type="ARBA" id="ARBA00022848"/>
    </source>
</evidence>
<accession>A0A1A9UU77</accession>
<dbReference type="InterPro" id="IPR017972">
    <property type="entry name" value="Cyt_P450_CS"/>
</dbReference>
<dbReference type="CDD" id="cd20628">
    <property type="entry name" value="CYP4"/>
    <property type="match status" value="1"/>
</dbReference>
<evidence type="ECO:0000256" key="5">
    <source>
        <dbReference type="ARBA" id="ARBA00022617"/>
    </source>
</evidence>
<feature type="binding site" description="axial binding residue" evidence="12">
    <location>
        <position position="454"/>
    </location>
    <ligand>
        <name>heme</name>
        <dbReference type="ChEBI" id="CHEBI:30413"/>
    </ligand>
    <ligandPart>
        <name>Fe</name>
        <dbReference type="ChEBI" id="CHEBI:18248"/>
    </ligandPart>
</feature>
<protein>
    <recommendedName>
        <fullName evidence="16">Cytochrome P450</fullName>
    </recommendedName>
</protein>
<evidence type="ECO:0000256" key="2">
    <source>
        <dbReference type="ARBA" id="ARBA00004174"/>
    </source>
</evidence>
<evidence type="ECO:0000256" key="10">
    <source>
        <dbReference type="ARBA" id="ARBA00023004"/>
    </source>
</evidence>
<keyword evidence="11 13" id="KW-0503">Monooxygenase</keyword>
<dbReference type="Gene3D" id="1.10.630.10">
    <property type="entry name" value="Cytochrome P450"/>
    <property type="match status" value="1"/>
</dbReference>
<evidence type="ECO:0000313" key="15">
    <source>
        <dbReference type="Proteomes" id="UP000078200"/>
    </source>
</evidence>
<evidence type="ECO:0000256" key="7">
    <source>
        <dbReference type="ARBA" id="ARBA00022824"/>
    </source>
</evidence>
<comment type="subcellular location">
    <subcellularLocation>
        <location evidence="3">Endoplasmic reticulum membrane</location>
        <topology evidence="3">Peripheral membrane protein</topology>
    </subcellularLocation>
    <subcellularLocation>
        <location evidence="2">Microsome membrane</location>
        <topology evidence="2">Peripheral membrane protein</topology>
    </subcellularLocation>
</comment>
<dbReference type="InterPro" id="IPR002401">
    <property type="entry name" value="Cyt_P450_E_grp-I"/>
</dbReference>
<evidence type="ECO:0000256" key="3">
    <source>
        <dbReference type="ARBA" id="ARBA00004406"/>
    </source>
</evidence>
<dbReference type="EnsemblMetazoa" id="GAUT015389-RA">
    <property type="protein sequence ID" value="GAUT015389-PA"/>
    <property type="gene ID" value="GAUT015389"/>
</dbReference>
<dbReference type="VEuPathDB" id="VectorBase:GAUT015389"/>
<evidence type="ECO:0000256" key="6">
    <source>
        <dbReference type="ARBA" id="ARBA00022723"/>
    </source>
</evidence>
<keyword evidence="10 12" id="KW-0408">Iron</keyword>
<keyword evidence="8" id="KW-0492">Microsome</keyword>
<dbReference type="PRINTS" id="PR00385">
    <property type="entry name" value="P450"/>
</dbReference>
<dbReference type="FunFam" id="1.10.630.10:FF:000182">
    <property type="entry name" value="Cytochrome P450 3A4"/>
    <property type="match status" value="1"/>
</dbReference>
<dbReference type="GO" id="GO:0005506">
    <property type="term" value="F:iron ion binding"/>
    <property type="evidence" value="ECO:0007669"/>
    <property type="project" value="InterPro"/>
</dbReference>
<evidence type="ECO:0000256" key="13">
    <source>
        <dbReference type="RuleBase" id="RU000461"/>
    </source>
</evidence>
<dbReference type="GO" id="GO:0005789">
    <property type="term" value="C:endoplasmic reticulum membrane"/>
    <property type="evidence" value="ECO:0007669"/>
    <property type="project" value="UniProtKB-SubCell"/>
</dbReference>
<dbReference type="PANTHER" id="PTHR24291:SF187">
    <property type="entry name" value="CYTOCHROME P450 4AE1-RELATED"/>
    <property type="match status" value="1"/>
</dbReference>
<keyword evidence="9 13" id="KW-0560">Oxidoreductase</keyword>
<evidence type="ECO:0000256" key="12">
    <source>
        <dbReference type="PIRSR" id="PIRSR602401-1"/>
    </source>
</evidence>
<organism evidence="14 15">
    <name type="scientific">Glossina austeni</name>
    <name type="common">Savannah tsetse fly</name>
    <dbReference type="NCBI Taxonomy" id="7395"/>
    <lineage>
        <taxon>Eukaryota</taxon>
        <taxon>Metazoa</taxon>
        <taxon>Ecdysozoa</taxon>
        <taxon>Arthropoda</taxon>
        <taxon>Hexapoda</taxon>
        <taxon>Insecta</taxon>
        <taxon>Pterygota</taxon>
        <taxon>Neoptera</taxon>
        <taxon>Endopterygota</taxon>
        <taxon>Diptera</taxon>
        <taxon>Brachycera</taxon>
        <taxon>Muscomorpha</taxon>
        <taxon>Hippoboscoidea</taxon>
        <taxon>Glossinidae</taxon>
        <taxon>Glossina</taxon>
    </lineage>
</organism>
<evidence type="ECO:0000256" key="9">
    <source>
        <dbReference type="ARBA" id="ARBA00023002"/>
    </source>
</evidence>
<dbReference type="GO" id="GO:0016705">
    <property type="term" value="F:oxidoreductase activity, acting on paired donors, with incorporation or reduction of molecular oxygen"/>
    <property type="evidence" value="ECO:0007669"/>
    <property type="project" value="InterPro"/>
</dbReference>
<comment type="cofactor">
    <cofactor evidence="1 12">
        <name>heme</name>
        <dbReference type="ChEBI" id="CHEBI:30413"/>
    </cofactor>
</comment>
<dbReference type="InterPro" id="IPR050196">
    <property type="entry name" value="Cytochrome_P450_Monoox"/>
</dbReference>
<comment type="similarity">
    <text evidence="4 13">Belongs to the cytochrome P450 family.</text>
</comment>
<dbReference type="GO" id="GO:0020037">
    <property type="term" value="F:heme binding"/>
    <property type="evidence" value="ECO:0007669"/>
    <property type="project" value="InterPro"/>
</dbReference>
<dbReference type="SUPFAM" id="SSF48264">
    <property type="entry name" value="Cytochrome P450"/>
    <property type="match status" value="1"/>
</dbReference>
<dbReference type="GO" id="GO:0004497">
    <property type="term" value="F:monooxygenase activity"/>
    <property type="evidence" value="ECO:0007669"/>
    <property type="project" value="UniProtKB-KW"/>
</dbReference>